<evidence type="ECO:0000256" key="3">
    <source>
        <dbReference type="ARBA" id="ARBA00022475"/>
    </source>
</evidence>
<keyword evidence="5 7" id="KW-1133">Transmembrane helix</keyword>
<evidence type="ECO:0000256" key="1">
    <source>
        <dbReference type="ARBA" id="ARBA00004651"/>
    </source>
</evidence>
<name>A0A4V3D374_9FLAO</name>
<dbReference type="PANTHER" id="PTHR30151:SF0">
    <property type="entry name" value="ABC TRANSPORTER PERMEASE PROTEIN MJ0413-RELATED"/>
    <property type="match status" value="1"/>
</dbReference>
<proteinExistence type="inferred from homology"/>
<dbReference type="PROSITE" id="PS50928">
    <property type="entry name" value="ABC_TM1"/>
    <property type="match status" value="1"/>
</dbReference>
<keyword evidence="2 7" id="KW-0813">Transport</keyword>
<dbReference type="GO" id="GO:0005886">
    <property type="term" value="C:plasma membrane"/>
    <property type="evidence" value="ECO:0007669"/>
    <property type="project" value="UniProtKB-SubCell"/>
</dbReference>
<feature type="transmembrane region" description="Helical" evidence="7">
    <location>
        <begin position="21"/>
        <end position="38"/>
    </location>
</feature>
<evidence type="ECO:0000313" key="10">
    <source>
        <dbReference type="Proteomes" id="UP000295390"/>
    </source>
</evidence>
<dbReference type="InterPro" id="IPR035906">
    <property type="entry name" value="MetI-like_sf"/>
</dbReference>
<dbReference type="InterPro" id="IPR000515">
    <property type="entry name" value="MetI-like"/>
</dbReference>
<keyword evidence="3" id="KW-1003">Cell membrane</keyword>
<evidence type="ECO:0000313" key="9">
    <source>
        <dbReference type="EMBL" id="TDQ28494.1"/>
    </source>
</evidence>
<feature type="domain" description="ABC transmembrane type-1" evidence="8">
    <location>
        <begin position="124"/>
        <end position="304"/>
    </location>
</feature>
<gene>
    <name evidence="9" type="ORF">DFQ07_0867</name>
</gene>
<comment type="subcellular location">
    <subcellularLocation>
        <location evidence="1 7">Cell membrane</location>
        <topology evidence="1 7">Multi-pass membrane protein</topology>
    </subcellularLocation>
</comment>
<evidence type="ECO:0000256" key="5">
    <source>
        <dbReference type="ARBA" id="ARBA00022989"/>
    </source>
</evidence>
<dbReference type="Gene3D" id="1.10.3720.10">
    <property type="entry name" value="MetI-like"/>
    <property type="match status" value="1"/>
</dbReference>
<evidence type="ECO:0000256" key="6">
    <source>
        <dbReference type="ARBA" id="ARBA00023136"/>
    </source>
</evidence>
<evidence type="ECO:0000259" key="8">
    <source>
        <dbReference type="PROSITE" id="PS50928"/>
    </source>
</evidence>
<dbReference type="Pfam" id="PF00528">
    <property type="entry name" value="BPD_transp_1"/>
    <property type="match status" value="1"/>
</dbReference>
<dbReference type="AlphaFoldDB" id="A0A4V3D374"/>
<evidence type="ECO:0000256" key="2">
    <source>
        <dbReference type="ARBA" id="ARBA00022448"/>
    </source>
</evidence>
<dbReference type="GO" id="GO:0055085">
    <property type="term" value="P:transmembrane transport"/>
    <property type="evidence" value="ECO:0007669"/>
    <property type="project" value="InterPro"/>
</dbReference>
<dbReference type="PANTHER" id="PTHR30151">
    <property type="entry name" value="ALKANE SULFONATE ABC TRANSPORTER-RELATED, MEMBRANE SUBUNIT"/>
    <property type="match status" value="1"/>
</dbReference>
<keyword evidence="10" id="KW-1185">Reference proteome</keyword>
<reference evidence="9 10" key="1">
    <citation type="submission" date="2019-03" db="EMBL/GenBank/DDBJ databases">
        <title>Genomic Encyclopedia of Type Strains, Phase III (KMG-III): the genomes of soil and plant-associated and newly described type strains.</title>
        <authorList>
            <person name="Whitman W."/>
        </authorList>
    </citation>
    <scope>NUCLEOTIDE SEQUENCE [LARGE SCALE GENOMIC DNA]</scope>
    <source>
        <strain evidence="9 10">CECT 8283</strain>
    </source>
</reference>
<dbReference type="Proteomes" id="UP000295390">
    <property type="component" value="Unassembled WGS sequence"/>
</dbReference>
<dbReference type="RefSeq" id="WP_133535034.1">
    <property type="nucleotide sequence ID" value="NZ_SNYH01000002.1"/>
</dbReference>
<feature type="transmembrane region" description="Helical" evidence="7">
    <location>
        <begin position="132"/>
        <end position="154"/>
    </location>
</feature>
<accession>A0A4V3D374</accession>
<dbReference type="EMBL" id="SNYH01000002">
    <property type="protein sequence ID" value="TDQ28494.1"/>
    <property type="molecule type" value="Genomic_DNA"/>
</dbReference>
<sequence>MSNSFKKLFELRGELEYKQKITLTVLGGVILVLVWFLMAEVLAKTVVTQSESIKISSLKEENKLYYENDSTLVANYDKLEILSQEELNQYGLIKNKVYPLLPSPIKVIKAFPELNKDDDVIGNTFFSIKLNVLGYLLAILVAIPIGFLLGLVPLFRGLFSRIIDSYRFIPLTAVTGIFIMWLGLGSEMKVFFLAFGIIVYLIPVVVQRIDEVQKVYLNTVFTLGASTWQTIKTVYIPYVLSKLIDDIRVLTAISWTYITIVEMLNKGGGIGELIWTAKRQSRIDKAFAILIIIVIIGILQDRLFVMIDKIFFPFKHVNKTNKH</sequence>
<evidence type="ECO:0000256" key="7">
    <source>
        <dbReference type="RuleBase" id="RU363032"/>
    </source>
</evidence>
<feature type="transmembrane region" description="Helical" evidence="7">
    <location>
        <begin position="166"/>
        <end position="184"/>
    </location>
</feature>
<keyword evidence="4 7" id="KW-0812">Transmembrane</keyword>
<protein>
    <submittedName>
        <fullName evidence="9">NitT/TauT family transport system permease protein</fullName>
    </submittedName>
</protein>
<keyword evidence="6 7" id="KW-0472">Membrane</keyword>
<organism evidence="9 10">
    <name type="scientific">Tenacibaculum caenipelagi</name>
    <dbReference type="NCBI Taxonomy" id="1325435"/>
    <lineage>
        <taxon>Bacteria</taxon>
        <taxon>Pseudomonadati</taxon>
        <taxon>Bacteroidota</taxon>
        <taxon>Flavobacteriia</taxon>
        <taxon>Flavobacteriales</taxon>
        <taxon>Flavobacteriaceae</taxon>
        <taxon>Tenacibaculum</taxon>
    </lineage>
</organism>
<dbReference type="SUPFAM" id="SSF161098">
    <property type="entry name" value="MetI-like"/>
    <property type="match status" value="1"/>
</dbReference>
<dbReference type="OrthoDB" id="9804353at2"/>
<dbReference type="CDD" id="cd06261">
    <property type="entry name" value="TM_PBP2"/>
    <property type="match status" value="1"/>
</dbReference>
<feature type="transmembrane region" description="Helical" evidence="7">
    <location>
        <begin position="286"/>
        <end position="307"/>
    </location>
</feature>
<comment type="similarity">
    <text evidence="7">Belongs to the binding-protein-dependent transport system permease family.</text>
</comment>
<evidence type="ECO:0000256" key="4">
    <source>
        <dbReference type="ARBA" id="ARBA00022692"/>
    </source>
</evidence>
<comment type="caution">
    <text evidence="9">The sequence shown here is derived from an EMBL/GenBank/DDBJ whole genome shotgun (WGS) entry which is preliminary data.</text>
</comment>
<feature type="transmembrane region" description="Helical" evidence="7">
    <location>
        <begin position="190"/>
        <end position="206"/>
    </location>
</feature>